<dbReference type="Proteomes" id="UP000462055">
    <property type="component" value="Unassembled WGS sequence"/>
</dbReference>
<protein>
    <submittedName>
        <fullName evidence="2">Helix-turn-helix domain-containing protein</fullName>
    </submittedName>
</protein>
<dbReference type="EMBL" id="WBMS02000066">
    <property type="protein sequence ID" value="MWA07218.1"/>
    <property type="molecule type" value="Genomic_DNA"/>
</dbReference>
<comment type="caution">
    <text evidence="2">The sequence shown here is derived from an EMBL/GenBank/DDBJ whole genome shotgun (WGS) entry which is preliminary data.</text>
</comment>
<dbReference type="Pfam" id="PF13565">
    <property type="entry name" value="HTH_32"/>
    <property type="match status" value="1"/>
</dbReference>
<name>A0A6I4MLZ3_9ACTN</name>
<evidence type="ECO:0000256" key="1">
    <source>
        <dbReference type="SAM" id="MobiDB-lite"/>
    </source>
</evidence>
<gene>
    <name evidence="2" type="ORF">F8568_044190</name>
</gene>
<feature type="region of interest" description="Disordered" evidence="1">
    <location>
        <begin position="28"/>
        <end position="63"/>
    </location>
</feature>
<dbReference type="SUPFAM" id="SSF46689">
    <property type="entry name" value="Homeodomain-like"/>
    <property type="match status" value="1"/>
</dbReference>
<reference evidence="2" key="1">
    <citation type="submission" date="2019-12" db="EMBL/GenBank/DDBJ databases">
        <title>Actinomadura physcomitrii sp. nov., a novel actinomycete isolated from moss [Physcomitrium sphaericum (Ludw) Fuernr].</title>
        <authorList>
            <person name="Zhuang X."/>
        </authorList>
    </citation>
    <scope>NUCLEOTIDE SEQUENCE [LARGE SCALE GENOMIC DNA]</scope>
    <source>
        <strain evidence="2">LD22</strain>
    </source>
</reference>
<sequence length="303" mass="34528">MHHSAGRDHCRRLLTPGVSDHYGDLSCPLRPQSNSTARRNDAWRCSTTPRRSPGTSRGRAGTTGISRNCFDKWLRRYQEEGIDGLRDRSSRPHHSLNATHTDIVNKIAYLRQHYHFGPLKIQMCLQRYHDIEIASSAIYRILKRLGMNRLPASQRYQRRAKRYQRYEKQLPRSRVHLDVKCIEPIGRPTGADPDRTKVPVTWPAPTMRRRAKYYYRHPVPGLRPGAPAVPRRGNAGWCPNGYGRVARRRRCRRPRAAGWWRGYAAGCGRTGRGRPVVADVGVVGEFVDGLGRRPGATDGRRGG</sequence>
<evidence type="ECO:0000313" key="2">
    <source>
        <dbReference type="EMBL" id="MWA07218.1"/>
    </source>
</evidence>
<dbReference type="AlphaFoldDB" id="A0A6I4MLZ3"/>
<accession>A0A6I4MLZ3</accession>
<organism evidence="2 3">
    <name type="scientific">Actinomadura physcomitrii</name>
    <dbReference type="NCBI Taxonomy" id="2650748"/>
    <lineage>
        <taxon>Bacteria</taxon>
        <taxon>Bacillati</taxon>
        <taxon>Actinomycetota</taxon>
        <taxon>Actinomycetes</taxon>
        <taxon>Streptosporangiales</taxon>
        <taxon>Thermomonosporaceae</taxon>
        <taxon>Actinomadura</taxon>
    </lineage>
</organism>
<evidence type="ECO:0000313" key="3">
    <source>
        <dbReference type="Proteomes" id="UP000462055"/>
    </source>
</evidence>
<keyword evidence="3" id="KW-1185">Reference proteome</keyword>
<feature type="compositionally biased region" description="Polar residues" evidence="1">
    <location>
        <begin position="45"/>
        <end position="55"/>
    </location>
</feature>
<proteinExistence type="predicted"/>
<dbReference type="InterPro" id="IPR009057">
    <property type="entry name" value="Homeodomain-like_sf"/>
</dbReference>